<dbReference type="InterPro" id="IPR032834">
    <property type="entry name" value="NatK-like_C"/>
</dbReference>
<feature type="transmembrane region" description="Helical" evidence="1">
    <location>
        <begin position="7"/>
        <end position="28"/>
    </location>
</feature>
<dbReference type="SUPFAM" id="SSF55874">
    <property type="entry name" value="ATPase domain of HSP90 chaperone/DNA topoisomerase II/histidine kinase"/>
    <property type="match status" value="1"/>
</dbReference>
<dbReference type="Gene3D" id="3.30.565.10">
    <property type="entry name" value="Histidine kinase-like ATPase, C-terminal domain"/>
    <property type="match status" value="1"/>
</dbReference>
<dbReference type="RefSeq" id="WP_092727276.1">
    <property type="nucleotide sequence ID" value="NZ_FNGW01000009.1"/>
</dbReference>
<keyword evidence="1" id="KW-0812">Transmembrane</keyword>
<feature type="transmembrane region" description="Helical" evidence="1">
    <location>
        <begin position="128"/>
        <end position="146"/>
    </location>
</feature>
<reference evidence="3 4" key="1">
    <citation type="submission" date="2016-10" db="EMBL/GenBank/DDBJ databases">
        <authorList>
            <person name="de Groot N.N."/>
        </authorList>
    </citation>
    <scope>NUCLEOTIDE SEQUENCE [LARGE SCALE GENOMIC DNA]</scope>
    <source>
        <strain evidence="3 4">DSM 797</strain>
    </source>
</reference>
<evidence type="ECO:0000256" key="1">
    <source>
        <dbReference type="SAM" id="Phobius"/>
    </source>
</evidence>
<dbReference type="EMBL" id="FNGW01000009">
    <property type="protein sequence ID" value="SDM33377.1"/>
    <property type="molecule type" value="Genomic_DNA"/>
</dbReference>
<dbReference type="GO" id="GO:0042802">
    <property type="term" value="F:identical protein binding"/>
    <property type="evidence" value="ECO:0007669"/>
    <property type="project" value="TreeGrafter"/>
</dbReference>
<accession>A0A1G9SDI7</accession>
<dbReference type="STRING" id="1121325.SAMN04515677_10963"/>
<sequence>MLEFHDTFINFVNFFSGLIYLFFFKIGLDHLSEKKYSNVFVYSALLLFSIIIYYCDFEAPIIFAFACLLFYKLNYKVRILRCIIISFIYWLFMYITMEYVSVYLAFVINYNDISNDYYINIDNVVLESVIIQAIFMLLALYIFIYIKKFFKLKKISHIFILVPILINISTLILSFRLIAVDNSITHINDLILILIPLLVLISNIYFFLIVKRSIRSYKFEYENEILKDNILKEYNYYLNMSREKEKIRNLHHDMKNHIICIRHLCESNELEKIITYIDDIESKTCNYSKYKDALNTGNMILDSILINKKSICENKEINFNIDMDFSKSDFIDMIDVCTIFSNLIDNAIEACDKIIDSNLPKNIVLKSKYIDNFCVIIIENTKINKINKKNGAFLTSKIDSSMHGIGLKNAISTVEKYSGNVVITHDDNIFKVKIVIPNT</sequence>
<proteinExistence type="predicted"/>
<organism evidence="3 4">
    <name type="scientific">Romboutsia lituseburensis DSM 797</name>
    <dbReference type="NCBI Taxonomy" id="1121325"/>
    <lineage>
        <taxon>Bacteria</taxon>
        <taxon>Bacillati</taxon>
        <taxon>Bacillota</taxon>
        <taxon>Clostridia</taxon>
        <taxon>Peptostreptococcales</taxon>
        <taxon>Peptostreptococcaceae</taxon>
        <taxon>Romboutsia</taxon>
    </lineage>
</organism>
<dbReference type="PANTHER" id="PTHR40448">
    <property type="entry name" value="TWO-COMPONENT SENSOR HISTIDINE KINASE"/>
    <property type="match status" value="1"/>
</dbReference>
<dbReference type="InterPro" id="IPR036890">
    <property type="entry name" value="HATPase_C_sf"/>
</dbReference>
<dbReference type="PANTHER" id="PTHR40448:SF1">
    <property type="entry name" value="TWO-COMPONENT SENSOR HISTIDINE KINASE"/>
    <property type="match status" value="1"/>
</dbReference>
<feature type="transmembrane region" description="Helical" evidence="1">
    <location>
        <begin position="158"/>
        <end position="178"/>
    </location>
</feature>
<feature type="transmembrane region" description="Helical" evidence="1">
    <location>
        <begin position="40"/>
        <end position="71"/>
    </location>
</feature>
<feature type="transmembrane region" description="Helical" evidence="1">
    <location>
        <begin position="190"/>
        <end position="210"/>
    </location>
</feature>
<name>A0A1G9SDI7_9FIRM</name>
<evidence type="ECO:0000313" key="3">
    <source>
        <dbReference type="EMBL" id="SDM33377.1"/>
    </source>
</evidence>
<dbReference type="AlphaFoldDB" id="A0A1G9SDI7"/>
<protein>
    <submittedName>
        <fullName evidence="3">GHKL domain-containing protein</fullName>
    </submittedName>
</protein>
<keyword evidence="1" id="KW-1133">Transmembrane helix</keyword>
<gene>
    <name evidence="3" type="ORF">SAMN04515677_10963</name>
</gene>
<dbReference type="CDD" id="cd16935">
    <property type="entry name" value="HATPase_AgrC-ComD-like"/>
    <property type="match status" value="1"/>
</dbReference>
<evidence type="ECO:0000259" key="2">
    <source>
        <dbReference type="Pfam" id="PF14501"/>
    </source>
</evidence>
<keyword evidence="1" id="KW-0472">Membrane</keyword>
<feature type="transmembrane region" description="Helical" evidence="1">
    <location>
        <begin position="83"/>
        <end position="108"/>
    </location>
</feature>
<dbReference type="Proteomes" id="UP000199068">
    <property type="component" value="Unassembled WGS sequence"/>
</dbReference>
<dbReference type="Pfam" id="PF14501">
    <property type="entry name" value="HATPase_c_5"/>
    <property type="match status" value="1"/>
</dbReference>
<feature type="domain" description="Sensor histidine kinase NatK-like C-terminal" evidence="2">
    <location>
        <begin position="332"/>
        <end position="437"/>
    </location>
</feature>
<keyword evidence="4" id="KW-1185">Reference proteome</keyword>
<evidence type="ECO:0000313" key="4">
    <source>
        <dbReference type="Proteomes" id="UP000199068"/>
    </source>
</evidence>